<dbReference type="InterPro" id="IPR021109">
    <property type="entry name" value="Peptidase_aspartic_dom_sf"/>
</dbReference>
<dbReference type="InterPro" id="IPR043502">
    <property type="entry name" value="DNA/RNA_pol_sf"/>
</dbReference>
<keyword evidence="3" id="KW-1185">Reference proteome</keyword>
<evidence type="ECO:0000313" key="3">
    <source>
        <dbReference type="Proteomes" id="UP001058974"/>
    </source>
</evidence>
<sequence length="569" mass="64271">MYAPGQAPAVPPGYQKPANNAPNMPRKSNLELMMESFIATQAQTNKDFLNQNIHTNEQLKQLASKVDAFATHNKMLETQISQVAQQQASTAAPAGTFPGQLQPNPKGHANAVILRSAKEIDGPVDPRLQNPAMYQKLDKTTTEEVSEPKEKEDNTREAEEKEKPYVPSPPYKPPIPYPQRLTNSKTAGQFRKFVELLKQLNITILFIEAIRQMPSYAKFLKEILSNKKKIEDNETVTLTAECNTIIQNNMPPKLKDLCSFSIPCVIGKFVIDKALCDLRASISVMPLTICKRLNMGELRPTKMYVQLADRSIKYLIGRSFLATAGAIINVKRGKLTFEVGEEKVEFILTQFLQAPAIDDTCYLLNVIDECVREIEMQETTYSDIMKIQIPPIFEDDNWHEPYQSDSLSECLALTPNHMPCPKKPDLELKALPKNLRYEFLDTELKRPVIVNADLGQMETEKLLDVLRKYPTALGYNIADLKEISPSICMHRIMLEEDCKTSREHKRRINPILSTVVKDEVKKLLDAEIIYPISNSQWVSPVHVVPKKGGVTVAKNEKGESIAQRVVTRK</sequence>
<dbReference type="PANTHER" id="PTHR33067">
    <property type="entry name" value="RNA-DIRECTED DNA POLYMERASE-RELATED"/>
    <property type="match status" value="1"/>
</dbReference>
<dbReference type="SUPFAM" id="SSF56672">
    <property type="entry name" value="DNA/RNA polymerases"/>
    <property type="match status" value="1"/>
</dbReference>
<gene>
    <name evidence="2" type="ORF">KIW84_035879</name>
</gene>
<protein>
    <submittedName>
        <fullName evidence="2">Uncharacterized protein</fullName>
    </submittedName>
</protein>
<dbReference type="AlphaFoldDB" id="A0A9D4Y3D9"/>
<feature type="compositionally biased region" description="Basic and acidic residues" evidence="1">
    <location>
        <begin position="136"/>
        <end position="164"/>
    </location>
</feature>
<feature type="compositionally biased region" description="Pro residues" evidence="1">
    <location>
        <begin position="166"/>
        <end position="176"/>
    </location>
</feature>
<comment type="caution">
    <text evidence="2">The sequence shown here is derived from an EMBL/GenBank/DDBJ whole genome shotgun (WGS) entry which is preliminary data.</text>
</comment>
<dbReference type="Proteomes" id="UP001058974">
    <property type="component" value="Chromosome 3"/>
</dbReference>
<dbReference type="Gene3D" id="2.40.70.10">
    <property type="entry name" value="Acid Proteases"/>
    <property type="match status" value="1"/>
</dbReference>
<evidence type="ECO:0000313" key="2">
    <source>
        <dbReference type="EMBL" id="KAI5431909.1"/>
    </source>
</evidence>
<name>A0A9D4Y3D9_PEA</name>
<accession>A0A9D4Y3D9</accession>
<proteinExistence type="predicted"/>
<feature type="region of interest" description="Disordered" evidence="1">
    <location>
        <begin position="120"/>
        <end position="176"/>
    </location>
</feature>
<dbReference type="PANTHER" id="PTHR33067:SF9">
    <property type="entry name" value="RNA-DIRECTED DNA POLYMERASE"/>
    <property type="match status" value="1"/>
</dbReference>
<reference evidence="2 3" key="1">
    <citation type="journal article" date="2022" name="Nat. Genet.">
        <title>Improved pea reference genome and pan-genome highlight genomic features and evolutionary characteristics.</title>
        <authorList>
            <person name="Yang T."/>
            <person name="Liu R."/>
            <person name="Luo Y."/>
            <person name="Hu S."/>
            <person name="Wang D."/>
            <person name="Wang C."/>
            <person name="Pandey M.K."/>
            <person name="Ge S."/>
            <person name="Xu Q."/>
            <person name="Li N."/>
            <person name="Li G."/>
            <person name="Huang Y."/>
            <person name="Saxena R.K."/>
            <person name="Ji Y."/>
            <person name="Li M."/>
            <person name="Yan X."/>
            <person name="He Y."/>
            <person name="Liu Y."/>
            <person name="Wang X."/>
            <person name="Xiang C."/>
            <person name="Varshney R.K."/>
            <person name="Ding H."/>
            <person name="Gao S."/>
            <person name="Zong X."/>
        </authorList>
    </citation>
    <scope>NUCLEOTIDE SEQUENCE [LARGE SCALE GENOMIC DNA]</scope>
    <source>
        <strain evidence="2 3">cv. Zhongwan 6</strain>
    </source>
</reference>
<evidence type="ECO:0000256" key="1">
    <source>
        <dbReference type="SAM" id="MobiDB-lite"/>
    </source>
</evidence>
<organism evidence="2 3">
    <name type="scientific">Pisum sativum</name>
    <name type="common">Garden pea</name>
    <name type="synonym">Lathyrus oleraceus</name>
    <dbReference type="NCBI Taxonomy" id="3888"/>
    <lineage>
        <taxon>Eukaryota</taxon>
        <taxon>Viridiplantae</taxon>
        <taxon>Streptophyta</taxon>
        <taxon>Embryophyta</taxon>
        <taxon>Tracheophyta</taxon>
        <taxon>Spermatophyta</taxon>
        <taxon>Magnoliopsida</taxon>
        <taxon>eudicotyledons</taxon>
        <taxon>Gunneridae</taxon>
        <taxon>Pentapetalae</taxon>
        <taxon>rosids</taxon>
        <taxon>fabids</taxon>
        <taxon>Fabales</taxon>
        <taxon>Fabaceae</taxon>
        <taxon>Papilionoideae</taxon>
        <taxon>50 kb inversion clade</taxon>
        <taxon>NPAAA clade</taxon>
        <taxon>Hologalegina</taxon>
        <taxon>IRL clade</taxon>
        <taxon>Fabeae</taxon>
        <taxon>Lathyrus</taxon>
    </lineage>
</organism>
<dbReference type="EMBL" id="JAMSHJ010000003">
    <property type="protein sequence ID" value="KAI5431909.1"/>
    <property type="molecule type" value="Genomic_DNA"/>
</dbReference>
<feature type="region of interest" description="Disordered" evidence="1">
    <location>
        <begin position="1"/>
        <end position="26"/>
    </location>
</feature>
<dbReference type="Gene3D" id="3.10.10.10">
    <property type="entry name" value="HIV Type 1 Reverse Transcriptase, subunit A, domain 1"/>
    <property type="match status" value="1"/>
</dbReference>
<dbReference type="Gramene" id="Psat03G0587900-T1">
    <property type="protein sequence ID" value="KAI5431909.1"/>
    <property type="gene ID" value="KIW84_035879"/>
</dbReference>